<reference evidence="1 2" key="1">
    <citation type="submission" date="2018-06" db="EMBL/GenBank/DDBJ databases">
        <title>Genomic Encyclopedia of Archaeal and Bacterial Type Strains, Phase II (KMG-II): from individual species to whole genera.</title>
        <authorList>
            <person name="Goeker M."/>
        </authorList>
    </citation>
    <scope>NUCLEOTIDE SEQUENCE [LARGE SCALE GENOMIC DNA]</scope>
    <source>
        <strain evidence="1 2">DSM 24525</strain>
    </source>
</reference>
<evidence type="ECO:0000313" key="1">
    <source>
        <dbReference type="EMBL" id="PZW36985.1"/>
    </source>
</evidence>
<comment type="caution">
    <text evidence="1">The sequence shown here is derived from an EMBL/GenBank/DDBJ whole genome shotgun (WGS) entry which is preliminary data.</text>
</comment>
<name>A0A2W7HXV8_9PROT</name>
<protein>
    <recommendedName>
        <fullName evidence="3">Beta-barrel porin 2</fullName>
    </recommendedName>
</protein>
<gene>
    <name evidence="1" type="ORF">C8P66_14910</name>
</gene>
<dbReference type="EMBL" id="QKYU01000049">
    <property type="protein sequence ID" value="PZW36985.1"/>
    <property type="molecule type" value="Genomic_DNA"/>
</dbReference>
<evidence type="ECO:0000313" key="2">
    <source>
        <dbReference type="Proteomes" id="UP000249688"/>
    </source>
</evidence>
<organism evidence="1 2">
    <name type="scientific">Humitalea rosea</name>
    <dbReference type="NCBI Taxonomy" id="990373"/>
    <lineage>
        <taxon>Bacteria</taxon>
        <taxon>Pseudomonadati</taxon>
        <taxon>Pseudomonadota</taxon>
        <taxon>Alphaproteobacteria</taxon>
        <taxon>Acetobacterales</taxon>
        <taxon>Roseomonadaceae</taxon>
        <taxon>Humitalea</taxon>
    </lineage>
</organism>
<accession>A0A2W7HXV8</accession>
<dbReference type="InterPro" id="IPR018759">
    <property type="entry name" value="BBP2_2"/>
</dbReference>
<keyword evidence="2" id="KW-1185">Reference proteome</keyword>
<dbReference type="OrthoDB" id="7398962at2"/>
<dbReference type="AlphaFoldDB" id="A0A2W7HXV8"/>
<dbReference type="RefSeq" id="WP_146423045.1">
    <property type="nucleotide sequence ID" value="NZ_QKYU01000049.1"/>
</dbReference>
<dbReference type="SUPFAM" id="SSF56935">
    <property type="entry name" value="Porins"/>
    <property type="match status" value="1"/>
</dbReference>
<dbReference type="Pfam" id="PF10082">
    <property type="entry name" value="BBP2_2"/>
    <property type="match status" value="1"/>
</dbReference>
<sequence>MTAAVPDARPTGPLFFTAAPPAGSVAACPAGRRPALLAVTVLSAGFLSAGFLMAATREAAAQTTGPADTARGVTVLTRPRPDYDPLGVRLPGFRLDGALDAGVGYDDNTTANGSNKRSSSFAEEQLQLSLSSSYTRHALGFTASQATRKYFGDDDYSWHDYNLGMYGRYDIGRASSIGLEYSHIRSHIDVTSFEVQRGTLTQPLPFDTDMVRLNGVAALNRVNLTGALDYRSFRFDEKADPAFRGGSTSANDYDKVTGEAGAAYVILPGRSLTLLTRLTDISYDQANQRGRNSFTWEVLAGAQYDLTGLASASFGVGYRQRDYDDPNIRSISGPAFEGLLTLTPSQLLTVTLGVQRTIEESIRSSNVSYIRTAAWVGGDYELRRNVILSGQLRGERLEYRDPSETVTQGVALLSARLLLNRNASLILSYQHVRSFESAAGFQEFDRNVLHLRLRIAI</sequence>
<proteinExistence type="predicted"/>
<dbReference type="Proteomes" id="UP000249688">
    <property type="component" value="Unassembled WGS sequence"/>
</dbReference>
<evidence type="ECO:0008006" key="3">
    <source>
        <dbReference type="Google" id="ProtNLM"/>
    </source>
</evidence>